<keyword evidence="4" id="KW-1185">Reference proteome</keyword>
<dbReference type="RefSeq" id="WP_231594074.1">
    <property type="nucleotide sequence ID" value="NZ_FONN01000003.1"/>
</dbReference>
<dbReference type="InterPro" id="IPR036582">
    <property type="entry name" value="Mao_N_sf"/>
</dbReference>
<dbReference type="PANTHER" id="PTHR30404">
    <property type="entry name" value="N-ACETYLMURAMOYL-L-ALANINE AMIDASE"/>
    <property type="match status" value="1"/>
</dbReference>
<dbReference type="Proteomes" id="UP000183410">
    <property type="component" value="Unassembled WGS sequence"/>
</dbReference>
<dbReference type="AlphaFoldDB" id="A0A1I2B7Z1"/>
<accession>A0A1I2B7Z1</accession>
<dbReference type="SUPFAM" id="SSF53187">
    <property type="entry name" value="Zn-dependent exopeptidases"/>
    <property type="match status" value="1"/>
</dbReference>
<dbReference type="CDD" id="cd02696">
    <property type="entry name" value="MurNAc-LAA"/>
    <property type="match status" value="1"/>
</dbReference>
<dbReference type="InterPro" id="IPR002508">
    <property type="entry name" value="MurNAc-LAA_cat"/>
</dbReference>
<dbReference type="InterPro" id="IPR050695">
    <property type="entry name" value="N-acetylmuramoyl_amidase_3"/>
</dbReference>
<dbReference type="InterPro" id="IPR021731">
    <property type="entry name" value="AMIN_dom"/>
</dbReference>
<dbReference type="PANTHER" id="PTHR30404:SF0">
    <property type="entry name" value="N-ACETYLMURAMOYL-L-ALANINE AMIDASE AMIC"/>
    <property type="match status" value="1"/>
</dbReference>
<dbReference type="EMBL" id="FONN01000003">
    <property type="protein sequence ID" value="SFE52275.1"/>
    <property type="molecule type" value="Genomic_DNA"/>
</dbReference>
<gene>
    <name evidence="3" type="ORF">SAMN04487969_103198</name>
</gene>
<dbReference type="GO" id="GO:0030288">
    <property type="term" value="C:outer membrane-bounded periplasmic space"/>
    <property type="evidence" value="ECO:0007669"/>
    <property type="project" value="TreeGrafter"/>
</dbReference>
<dbReference type="Gene3D" id="2.60.40.3500">
    <property type="match status" value="1"/>
</dbReference>
<evidence type="ECO:0000313" key="4">
    <source>
        <dbReference type="Proteomes" id="UP000183410"/>
    </source>
</evidence>
<organism evidence="3 4">
    <name type="scientific">Paenibacillus algorifonticola</name>
    <dbReference type="NCBI Taxonomy" id="684063"/>
    <lineage>
        <taxon>Bacteria</taxon>
        <taxon>Bacillati</taxon>
        <taxon>Bacillota</taxon>
        <taxon>Bacilli</taxon>
        <taxon>Bacillales</taxon>
        <taxon>Paenibacillaceae</taxon>
        <taxon>Paenibacillus</taxon>
    </lineage>
</organism>
<dbReference type="GO" id="GO:0008745">
    <property type="term" value="F:N-acetylmuramoyl-L-alanine amidase activity"/>
    <property type="evidence" value="ECO:0007669"/>
    <property type="project" value="InterPro"/>
</dbReference>
<evidence type="ECO:0000313" key="3">
    <source>
        <dbReference type="EMBL" id="SFE52275.1"/>
    </source>
</evidence>
<dbReference type="Gene3D" id="3.30.457.10">
    <property type="entry name" value="Copper amine oxidase-like, N-terminal domain"/>
    <property type="match status" value="1"/>
</dbReference>
<proteinExistence type="predicted"/>
<sequence length="496" mass="53480">MIQKMTQFQEWMMKKLGFLMVLFIFLLALPDNSFAAAVDTKVILDGTELVQPENTKAEIIDKKVMVPIRVVSESLGYDVLWDKQAQTVTISKEGTLIEMTVGQKAAKVNTATVDIDVPPVIKKGTTLVPLRFVGEQMNLKVGWNNTTKTVTLTSPIPEVIIEEGGTDPVIPSPSDTGGTIIDGAIPSGVSTVSAISFNDNRLIVTTSGKVGPKIFTMKAPDRLVIDLPNSAFAPSFGDGQALNGSQMGELVITDSSDVTKVRYSLFTREPSAIRIVLDLRQATSYQLVSDDSGLYVVDLNVDGDVGGAPIVPPISSDGKKIVVIDPGHGGVEPGKVALTGLQEKIINLALSLKVEQLLRQVPAINVVMTRKDDTTLSLSNRAKLANALNADLFVSLHANGYTTSTASGTETYYARDSSIPLAKTIHRYLVEATGLRDRGVKYANYHVIRETTMPAVLLETGFMSNPSDLAVITNETVEMRMAKGIVEGIKEYLGIK</sequence>
<dbReference type="SUPFAM" id="SSF55383">
    <property type="entry name" value="Copper amine oxidase, domain N"/>
    <property type="match status" value="1"/>
</dbReference>
<evidence type="ECO:0000256" key="1">
    <source>
        <dbReference type="ARBA" id="ARBA00022801"/>
    </source>
</evidence>
<dbReference type="Gene3D" id="3.40.630.40">
    <property type="entry name" value="Zn-dependent exopeptidases"/>
    <property type="match status" value="1"/>
</dbReference>
<dbReference type="Pfam" id="PF01520">
    <property type="entry name" value="Amidase_3"/>
    <property type="match status" value="1"/>
</dbReference>
<dbReference type="Pfam" id="PF07833">
    <property type="entry name" value="Cu_amine_oxidN1"/>
    <property type="match status" value="1"/>
</dbReference>
<name>A0A1I2B7Z1_9BACL</name>
<dbReference type="InterPro" id="IPR012854">
    <property type="entry name" value="Cu_amine_oxidase-like_N"/>
</dbReference>
<dbReference type="GO" id="GO:0009253">
    <property type="term" value="P:peptidoglycan catabolic process"/>
    <property type="evidence" value="ECO:0007669"/>
    <property type="project" value="InterPro"/>
</dbReference>
<evidence type="ECO:0000259" key="2">
    <source>
        <dbReference type="SMART" id="SM00646"/>
    </source>
</evidence>
<feature type="domain" description="MurNAc-LAA" evidence="2">
    <location>
        <begin position="382"/>
        <end position="490"/>
    </location>
</feature>
<reference evidence="4" key="1">
    <citation type="submission" date="2016-10" db="EMBL/GenBank/DDBJ databases">
        <authorList>
            <person name="Varghese N."/>
            <person name="Submissions S."/>
        </authorList>
    </citation>
    <scope>NUCLEOTIDE SEQUENCE [LARGE SCALE GENOMIC DNA]</scope>
    <source>
        <strain evidence="4">CGMCC 1.10223</strain>
    </source>
</reference>
<keyword evidence="1" id="KW-0378">Hydrolase</keyword>
<dbReference type="Pfam" id="PF11741">
    <property type="entry name" value="AMIN"/>
    <property type="match status" value="1"/>
</dbReference>
<protein>
    <submittedName>
        <fullName evidence="3">N-acetylmuramoyl-L-alanine amidase</fullName>
    </submittedName>
</protein>
<dbReference type="SMART" id="SM00646">
    <property type="entry name" value="Ami_3"/>
    <property type="match status" value="1"/>
</dbReference>